<dbReference type="Proteomes" id="UP001142055">
    <property type="component" value="Chromosome 1"/>
</dbReference>
<evidence type="ECO:0000313" key="3">
    <source>
        <dbReference type="EMBL" id="KAJ6221467.1"/>
    </source>
</evidence>
<keyword evidence="2" id="KW-0732">Signal</keyword>
<evidence type="ECO:0000256" key="2">
    <source>
        <dbReference type="SAM" id="SignalP"/>
    </source>
</evidence>
<protein>
    <submittedName>
        <fullName evidence="3">Uncharacterized protein</fullName>
    </submittedName>
</protein>
<evidence type="ECO:0000256" key="1">
    <source>
        <dbReference type="SAM" id="MobiDB-lite"/>
    </source>
</evidence>
<feature type="chain" id="PRO_5040427249" evidence="2">
    <location>
        <begin position="19"/>
        <end position="499"/>
    </location>
</feature>
<gene>
    <name evidence="3" type="ORF">RDWZM_000012</name>
</gene>
<organism evidence="3 4">
    <name type="scientific">Blomia tropicalis</name>
    <name type="common">Mite</name>
    <dbReference type="NCBI Taxonomy" id="40697"/>
    <lineage>
        <taxon>Eukaryota</taxon>
        <taxon>Metazoa</taxon>
        <taxon>Ecdysozoa</taxon>
        <taxon>Arthropoda</taxon>
        <taxon>Chelicerata</taxon>
        <taxon>Arachnida</taxon>
        <taxon>Acari</taxon>
        <taxon>Acariformes</taxon>
        <taxon>Sarcoptiformes</taxon>
        <taxon>Astigmata</taxon>
        <taxon>Glycyphagoidea</taxon>
        <taxon>Echimyopodidae</taxon>
        <taxon>Blomia</taxon>
    </lineage>
</organism>
<dbReference type="EMBL" id="JAPWDV010000001">
    <property type="protein sequence ID" value="KAJ6221467.1"/>
    <property type="molecule type" value="Genomic_DNA"/>
</dbReference>
<feature type="compositionally biased region" description="Polar residues" evidence="1">
    <location>
        <begin position="115"/>
        <end position="124"/>
    </location>
</feature>
<keyword evidence="4" id="KW-1185">Reference proteome</keyword>
<dbReference type="AlphaFoldDB" id="A0A9Q0M9C5"/>
<sequence>MAISTAALGLLTTAAILSMYRMPKLQLPSNSKNNMQTNYVEELYKRNTNLYIPQRQMYESPPPPPPPPIPPRFSLDRMMNQLFRRPYLADIPPARYRRRNRRPTLNRRAPPIWNSHPSRQISNTHFPKGLSNIYGMPMPPKSSMKPLIINWNKRIKNRSTKRPDATKVTFPNGPKDSNDRHSDEFDDIDEEYYYGDYDYVDQPPWLDEEENRLDQIDAFESDLSSITNKINGTSNGLKTNATKNSRKKKSAIKLITELVTKPSKNYIKEDKTKTSSTTQSTTTIKDCLPVTKVNYHYHMYMLNKKQTEQKNNNKDDKKTDTSIISSTYPIYEPKNVNSQIEIYQTLSPIEKAQIEPIKLESYSSKGSENSNLYYQMIPSSSYVDQPSSSFISSTNQKSETQQHFDTDYYNNVLLTKILEMNPNGNVVPVENYVTEGSEKESLIKFDKSYKNAKSIDASKLFQMDQNSNLYVPIGKTTEDVKTKVNCTNNDKKMKKDSKQ</sequence>
<feature type="region of interest" description="Disordered" evidence="1">
    <location>
        <begin position="97"/>
        <end position="124"/>
    </location>
</feature>
<feature type="region of interest" description="Disordered" evidence="1">
    <location>
        <begin position="157"/>
        <end position="185"/>
    </location>
</feature>
<reference evidence="3" key="1">
    <citation type="submission" date="2022-12" db="EMBL/GenBank/DDBJ databases">
        <title>Genome assemblies of Blomia tropicalis.</title>
        <authorList>
            <person name="Cui Y."/>
        </authorList>
    </citation>
    <scope>NUCLEOTIDE SEQUENCE</scope>
    <source>
        <tissue evidence="3">Adult mites</tissue>
    </source>
</reference>
<name>A0A9Q0M9C5_BLOTA</name>
<proteinExistence type="predicted"/>
<comment type="caution">
    <text evidence="3">The sequence shown here is derived from an EMBL/GenBank/DDBJ whole genome shotgun (WGS) entry which is preliminary data.</text>
</comment>
<feature type="signal peptide" evidence="2">
    <location>
        <begin position="1"/>
        <end position="18"/>
    </location>
</feature>
<evidence type="ECO:0000313" key="4">
    <source>
        <dbReference type="Proteomes" id="UP001142055"/>
    </source>
</evidence>
<accession>A0A9Q0M9C5</accession>